<dbReference type="InterPro" id="IPR013780">
    <property type="entry name" value="Glyco_hydro_b"/>
</dbReference>
<dbReference type="InterPro" id="IPR006047">
    <property type="entry name" value="GH13_cat_dom"/>
</dbReference>
<dbReference type="CDD" id="cd02854">
    <property type="entry name" value="E_set_GBE_euk_N"/>
    <property type="match status" value="1"/>
</dbReference>
<evidence type="ECO:0000313" key="7">
    <source>
        <dbReference type="EMBL" id="CAK8689215.1"/>
    </source>
</evidence>
<dbReference type="InterPro" id="IPR004193">
    <property type="entry name" value="Glyco_hydro_13_N"/>
</dbReference>
<dbReference type="InterPro" id="IPR006048">
    <property type="entry name" value="A-amylase/branching_C"/>
</dbReference>
<dbReference type="Pfam" id="PF02806">
    <property type="entry name" value="Alpha-amylase_C"/>
    <property type="match status" value="1"/>
</dbReference>
<comment type="similarity">
    <text evidence="2">Belongs to the glycosyl hydrolase 13 family. GlgB subfamily.</text>
</comment>
<dbReference type="EC" id="2.4.1.18" evidence="3"/>
<comment type="caution">
    <text evidence="7">The sequence shown here is derived from an EMBL/GenBank/DDBJ whole genome shotgun (WGS) entry which is preliminary data.</text>
</comment>
<keyword evidence="4" id="KW-0328">Glycosyltransferase</keyword>
<evidence type="ECO:0000256" key="1">
    <source>
        <dbReference type="ARBA" id="ARBA00000826"/>
    </source>
</evidence>
<dbReference type="PANTHER" id="PTHR43651">
    <property type="entry name" value="1,4-ALPHA-GLUCAN-BRANCHING ENZYME"/>
    <property type="match status" value="1"/>
</dbReference>
<dbReference type="EMBL" id="CAWYQH010000108">
    <property type="protein sequence ID" value="CAK8689215.1"/>
    <property type="molecule type" value="Genomic_DNA"/>
</dbReference>
<dbReference type="Gene3D" id="2.60.40.1180">
    <property type="entry name" value="Golgi alpha-mannosidase II"/>
    <property type="match status" value="1"/>
</dbReference>
<dbReference type="InterPro" id="IPR014756">
    <property type="entry name" value="Ig_E-set"/>
</dbReference>
<dbReference type="Pfam" id="PF02922">
    <property type="entry name" value="CBM_48"/>
    <property type="match status" value="1"/>
</dbReference>
<dbReference type="PANTHER" id="PTHR43651:SF3">
    <property type="entry name" value="1,4-ALPHA-GLUCAN-BRANCHING ENZYME"/>
    <property type="match status" value="1"/>
</dbReference>
<dbReference type="Proteomes" id="UP001642483">
    <property type="component" value="Unassembled WGS sequence"/>
</dbReference>
<dbReference type="SMART" id="SM00642">
    <property type="entry name" value="Aamy"/>
    <property type="match status" value="1"/>
</dbReference>
<evidence type="ECO:0000259" key="6">
    <source>
        <dbReference type="SMART" id="SM00642"/>
    </source>
</evidence>
<evidence type="ECO:0000256" key="2">
    <source>
        <dbReference type="ARBA" id="ARBA00009000"/>
    </source>
</evidence>
<evidence type="ECO:0000256" key="3">
    <source>
        <dbReference type="ARBA" id="ARBA00012541"/>
    </source>
</evidence>
<dbReference type="InterPro" id="IPR013783">
    <property type="entry name" value="Ig-like_fold"/>
</dbReference>
<dbReference type="SUPFAM" id="SSF81296">
    <property type="entry name" value="E set domains"/>
    <property type="match status" value="1"/>
</dbReference>
<dbReference type="InterPro" id="IPR017853">
    <property type="entry name" value="GH"/>
</dbReference>
<evidence type="ECO:0000256" key="4">
    <source>
        <dbReference type="ARBA" id="ARBA00022676"/>
    </source>
</evidence>
<proteinExistence type="inferred from homology"/>
<dbReference type="Gene3D" id="2.60.40.10">
    <property type="entry name" value="Immunoglobulins"/>
    <property type="match status" value="1"/>
</dbReference>
<protein>
    <recommendedName>
        <fullName evidence="3">1,4-alpha-glucan branching enzyme</fullName>
        <ecNumber evidence="3">2.4.1.18</ecNumber>
    </recommendedName>
</protein>
<comment type="catalytic activity">
    <reaction evidence="1">
        <text>Transfers a segment of a (1-&gt;4)-alpha-D-glucan chain to a primary hydroxy group in a similar glucan chain.</text>
        <dbReference type="EC" id="2.4.1.18"/>
    </reaction>
</comment>
<gene>
    <name evidence="7" type="ORF">CVLEPA_LOCUS21172</name>
</gene>
<keyword evidence="5" id="KW-0808">Transferase</keyword>
<dbReference type="Gene3D" id="3.20.20.80">
    <property type="entry name" value="Glycosidases"/>
    <property type="match status" value="1"/>
</dbReference>
<dbReference type="InterPro" id="IPR037439">
    <property type="entry name" value="Branching_enzy"/>
</dbReference>
<dbReference type="Pfam" id="PF00128">
    <property type="entry name" value="Alpha-amylase"/>
    <property type="match status" value="1"/>
</dbReference>
<organism evidence="7 8">
    <name type="scientific">Clavelina lepadiformis</name>
    <name type="common">Light-bulb sea squirt</name>
    <name type="synonym">Ascidia lepadiformis</name>
    <dbReference type="NCBI Taxonomy" id="159417"/>
    <lineage>
        <taxon>Eukaryota</taxon>
        <taxon>Metazoa</taxon>
        <taxon>Chordata</taxon>
        <taxon>Tunicata</taxon>
        <taxon>Ascidiacea</taxon>
        <taxon>Aplousobranchia</taxon>
        <taxon>Clavelinidae</taxon>
        <taxon>Clavelina</taxon>
    </lineage>
</organism>
<keyword evidence="8" id="KW-1185">Reference proteome</keyword>
<sequence length="726" mass="85084">MYCQENSKDLHLWGVPEIEALFENDPKIREYEKDIRKRYAIYEKTKMAIEQSEGFDRFTQGFKEFGVFVTPEGGVMCKEWIPNARAVYLSGDFNNWEKWSYQRKEHGKWQMYIHPNTDGSCRIQHLSELKLFIETEQQQTVQRISPWATYVVGGEKDEIFKWMFWNPPRSQVFFSTNNRPQKPIRLRIYEAHIGISSDRCEVASYRQFTENVLLRVNDLGFNCVLLMAIMEHSVYSSMGSQSSHFYACSSRFGTPEDLKQLVNVAHGMGITVIMDVVHHQASSNVNDGLNMFDGTRGCYFKDDEYMYPETDDAVRECHQRNDFKRFDLTKWEVLRFLLSNFRYYMDEFRMDGFRFNGVHNMIYHDQGADRQYANDYSTYFGAYVDTQSMAYMMLANDILHRYYSNIITIAEDKTEMPSLCRPLREGGLGFDYKLGLSVPNKWMKLLDEKRDEDWNMGFIFHAMIKKRPGEKVISLPESRKESMVGKKTLISKLMGEEICQNMSDMSPLTPTIDRGLSLHKMIRLMTHSLAGDSYMNFIGNEFGHPDFLQFPSPHNNDSYHYARRRFELCDDEQLRFKYLKRFDQALNQTEEKYGWLASAPAYVSRRHDGDKVFVYERAGLLFLFNFHPCNSYPNYRVGIQHSGIYKIILDTDNRYFGGHDRNHSDVELQTQALQHDDRQHSFVVYLPSRCALVMSALNNSKVAFQDFDGSPTEIVTSKYDVAPAQW</sequence>
<evidence type="ECO:0000313" key="8">
    <source>
        <dbReference type="Proteomes" id="UP001642483"/>
    </source>
</evidence>
<dbReference type="SUPFAM" id="SSF51011">
    <property type="entry name" value="Glycosyl hydrolase domain"/>
    <property type="match status" value="1"/>
</dbReference>
<dbReference type="PIRSF" id="PIRSF000463">
    <property type="entry name" value="GlgB"/>
    <property type="match status" value="1"/>
</dbReference>
<evidence type="ECO:0000256" key="5">
    <source>
        <dbReference type="ARBA" id="ARBA00022679"/>
    </source>
</evidence>
<dbReference type="SUPFAM" id="SSF51445">
    <property type="entry name" value="(Trans)glycosidases"/>
    <property type="match status" value="1"/>
</dbReference>
<reference evidence="7 8" key="1">
    <citation type="submission" date="2024-02" db="EMBL/GenBank/DDBJ databases">
        <authorList>
            <person name="Daric V."/>
            <person name="Darras S."/>
        </authorList>
    </citation>
    <scope>NUCLEOTIDE SEQUENCE [LARGE SCALE GENOMIC DNA]</scope>
</reference>
<accession>A0ABP0GC67</accession>
<feature type="domain" description="Glycosyl hydrolase family 13 catalytic" evidence="6">
    <location>
        <begin position="194"/>
        <end position="567"/>
    </location>
</feature>
<name>A0ABP0GC67_CLALP</name>